<keyword evidence="3 8" id="KW-0690">Ribosome biogenesis</keyword>
<evidence type="ECO:0000256" key="9">
    <source>
        <dbReference type="PROSITE-ProRule" id="PRU01049"/>
    </source>
</evidence>
<dbReference type="GO" id="GO:0005525">
    <property type="term" value="F:GTP binding"/>
    <property type="evidence" value="ECO:0007669"/>
    <property type="project" value="UniProtKB-UniRule"/>
</dbReference>
<dbReference type="PROSITE" id="PS51712">
    <property type="entry name" value="G_ENGA"/>
    <property type="match status" value="2"/>
</dbReference>
<feature type="binding site" evidence="8">
    <location>
        <begin position="120"/>
        <end position="123"/>
    </location>
    <ligand>
        <name>GTP</name>
        <dbReference type="ChEBI" id="CHEBI:37565"/>
        <label>1</label>
    </ligand>
</feature>
<feature type="binding site" evidence="8">
    <location>
        <begin position="209"/>
        <end position="216"/>
    </location>
    <ligand>
        <name>GTP</name>
        <dbReference type="ChEBI" id="CHEBI:37565"/>
        <label>2</label>
    </ligand>
</feature>
<comment type="subunit">
    <text evidence="8">Associates with the 50S ribosomal subunit.</text>
</comment>
<evidence type="ECO:0000256" key="6">
    <source>
        <dbReference type="ARBA" id="ARBA00023134"/>
    </source>
</evidence>
<dbReference type="PATRIC" id="fig|1121877.4.peg.2465"/>
<dbReference type="CDD" id="cd01895">
    <property type="entry name" value="EngA2"/>
    <property type="match status" value="1"/>
</dbReference>
<dbReference type="STRING" id="1121877.FEAC_22120"/>
<dbReference type="HAMAP" id="MF_00195">
    <property type="entry name" value="GTPase_Der"/>
    <property type="match status" value="1"/>
</dbReference>
<dbReference type="PIRSF" id="PIRSF006485">
    <property type="entry name" value="GTP-binding_EngA"/>
    <property type="match status" value="1"/>
</dbReference>
<organism evidence="12 13">
    <name type="scientific">Ferrimicrobium acidiphilum DSM 19497</name>
    <dbReference type="NCBI Taxonomy" id="1121877"/>
    <lineage>
        <taxon>Bacteria</taxon>
        <taxon>Bacillati</taxon>
        <taxon>Actinomycetota</taxon>
        <taxon>Acidimicrobiia</taxon>
        <taxon>Acidimicrobiales</taxon>
        <taxon>Acidimicrobiaceae</taxon>
        <taxon>Ferrimicrobium</taxon>
    </lineage>
</organism>
<dbReference type="InterPro" id="IPR016484">
    <property type="entry name" value="GTPase_Der"/>
</dbReference>
<evidence type="ECO:0000256" key="4">
    <source>
        <dbReference type="ARBA" id="ARBA00022737"/>
    </source>
</evidence>
<comment type="similarity">
    <text evidence="1 8 9 10">Belongs to the TRAFAC class TrmE-Era-EngA-EngB-Septin-like GTPase superfamily. EngA (Der) GTPase family.</text>
</comment>
<evidence type="ECO:0000256" key="7">
    <source>
        <dbReference type="ARBA" id="ARBA00032345"/>
    </source>
</evidence>
<feature type="binding site" evidence="8">
    <location>
        <begin position="58"/>
        <end position="62"/>
    </location>
    <ligand>
        <name>GTP</name>
        <dbReference type="ChEBI" id="CHEBI:37565"/>
        <label>1</label>
    </ligand>
</feature>
<dbReference type="InterPro" id="IPR006073">
    <property type="entry name" value="GTP-bd"/>
</dbReference>
<evidence type="ECO:0000256" key="10">
    <source>
        <dbReference type="RuleBase" id="RU004481"/>
    </source>
</evidence>
<evidence type="ECO:0000313" key="12">
    <source>
        <dbReference type="EMBL" id="KJE76018.1"/>
    </source>
</evidence>
<feature type="domain" description="EngA-type G" evidence="11">
    <location>
        <begin position="5"/>
        <end position="168"/>
    </location>
</feature>
<dbReference type="InterPro" id="IPR005225">
    <property type="entry name" value="Small_GTP-bd"/>
</dbReference>
<feature type="binding site" evidence="8">
    <location>
        <begin position="256"/>
        <end position="260"/>
    </location>
    <ligand>
        <name>GTP</name>
        <dbReference type="ChEBI" id="CHEBI:37565"/>
        <label>2</label>
    </ligand>
</feature>
<sequence>MAEVTKVAIVGRPNVGKSSLFNRMVGRRVAVVEERAKVTRDLKVGETRWRGRVFEFMDTGGWLGKGDALDLKVSKMAERAVREADVVLFMVDVRTGVTDEDLDVAKMLHRRPGSTVLVANKVDHERYDAQIYEFLQLGFGDPVAISAMHGRNTGDLLDALGELTGGFANDAPGEMPVFDDRVDEDEQEDLPLTDAVRVEALELTVAIVGRPNAGKSTLFNRVVGQERAVVYDRPGTTVDTIDTVIETEMGPVRFFDTAGLRRRSRYAEATEYYSMVRTLRAIDSCNVAILVVDATTGVTGWDQRLAERIDLAGSPIVLVLNKWDLLDHDARLMVNAQVSDRLSFLTGVEPMRISAQSGKGVHRLLPKIFEAQTAYRSRVPTGELNRFLRSLQGANPPREGRILYIVQGATEPPTFTLFTSKPLTASYLKFLENRIRDQYKLGSTPVKLRVRRRD</sequence>
<dbReference type="InterPro" id="IPR032859">
    <property type="entry name" value="KH_dom-like"/>
</dbReference>
<dbReference type="NCBIfam" id="TIGR00231">
    <property type="entry name" value="small_GTP"/>
    <property type="match status" value="2"/>
</dbReference>
<dbReference type="InterPro" id="IPR015946">
    <property type="entry name" value="KH_dom-like_a/b"/>
</dbReference>
<dbReference type="GeneID" id="78373266"/>
<name>A0A0D8FRW3_9ACTN</name>
<evidence type="ECO:0000256" key="5">
    <source>
        <dbReference type="ARBA" id="ARBA00022741"/>
    </source>
</evidence>
<dbReference type="NCBIfam" id="TIGR03594">
    <property type="entry name" value="GTPase_EngA"/>
    <property type="match status" value="1"/>
</dbReference>
<comment type="function">
    <text evidence="8 10">GTPase that plays an essential role in the late steps of ribosome biogenesis.</text>
</comment>
<gene>
    <name evidence="8 12" type="primary">der</name>
    <name evidence="12" type="ORF">FEAC_22120</name>
</gene>
<proteinExistence type="inferred from homology"/>
<feature type="binding site" evidence="8">
    <location>
        <begin position="321"/>
        <end position="324"/>
    </location>
    <ligand>
        <name>GTP</name>
        <dbReference type="ChEBI" id="CHEBI:37565"/>
        <label>2</label>
    </ligand>
</feature>
<feature type="binding site" evidence="8">
    <location>
        <begin position="11"/>
        <end position="18"/>
    </location>
    <ligand>
        <name>GTP</name>
        <dbReference type="ChEBI" id="CHEBI:37565"/>
        <label>1</label>
    </ligand>
</feature>
<dbReference type="CDD" id="cd01894">
    <property type="entry name" value="EngA1"/>
    <property type="match status" value="1"/>
</dbReference>
<evidence type="ECO:0000256" key="1">
    <source>
        <dbReference type="ARBA" id="ARBA00008279"/>
    </source>
</evidence>
<dbReference type="Pfam" id="PF14714">
    <property type="entry name" value="KH_dom-like"/>
    <property type="match status" value="1"/>
</dbReference>
<evidence type="ECO:0000256" key="8">
    <source>
        <dbReference type="HAMAP-Rule" id="MF_00195"/>
    </source>
</evidence>
<dbReference type="AlphaFoldDB" id="A0A0D8FRW3"/>
<evidence type="ECO:0000256" key="2">
    <source>
        <dbReference type="ARBA" id="ARBA00020953"/>
    </source>
</evidence>
<dbReference type="PANTHER" id="PTHR43834">
    <property type="entry name" value="GTPASE DER"/>
    <property type="match status" value="1"/>
</dbReference>
<dbReference type="SUPFAM" id="SSF52540">
    <property type="entry name" value="P-loop containing nucleoside triphosphate hydrolases"/>
    <property type="match status" value="2"/>
</dbReference>
<dbReference type="Proteomes" id="UP000032336">
    <property type="component" value="Unassembled WGS sequence"/>
</dbReference>
<evidence type="ECO:0000259" key="11">
    <source>
        <dbReference type="PROSITE" id="PS51712"/>
    </source>
</evidence>
<dbReference type="GO" id="GO:0042254">
    <property type="term" value="P:ribosome biogenesis"/>
    <property type="evidence" value="ECO:0007669"/>
    <property type="project" value="UniProtKB-KW"/>
</dbReference>
<dbReference type="eggNOG" id="COG1160">
    <property type="taxonomic scope" value="Bacteria"/>
</dbReference>
<comment type="caution">
    <text evidence="12">The sequence shown here is derived from an EMBL/GenBank/DDBJ whole genome shotgun (WGS) entry which is preliminary data.</text>
</comment>
<keyword evidence="4 10" id="KW-0677">Repeat</keyword>
<dbReference type="PRINTS" id="PR00326">
    <property type="entry name" value="GTP1OBG"/>
</dbReference>
<dbReference type="Gene3D" id="3.40.50.300">
    <property type="entry name" value="P-loop containing nucleotide triphosphate hydrolases"/>
    <property type="match status" value="2"/>
</dbReference>
<dbReference type="PANTHER" id="PTHR43834:SF6">
    <property type="entry name" value="GTPASE DER"/>
    <property type="match status" value="1"/>
</dbReference>
<evidence type="ECO:0000313" key="13">
    <source>
        <dbReference type="Proteomes" id="UP000032336"/>
    </source>
</evidence>
<dbReference type="InterPro" id="IPR031166">
    <property type="entry name" value="G_ENGA"/>
</dbReference>
<protein>
    <recommendedName>
        <fullName evidence="2 8">GTPase Der</fullName>
    </recommendedName>
    <alternativeName>
        <fullName evidence="7 8">GTP-binding protein EngA</fullName>
    </alternativeName>
</protein>
<dbReference type="GO" id="GO:0043022">
    <property type="term" value="F:ribosome binding"/>
    <property type="evidence" value="ECO:0007669"/>
    <property type="project" value="TreeGrafter"/>
</dbReference>
<keyword evidence="6 8" id="KW-0342">GTP-binding</keyword>
<dbReference type="Gene3D" id="3.30.300.20">
    <property type="match status" value="1"/>
</dbReference>
<reference evidence="12 13" key="1">
    <citation type="submission" date="2015-01" db="EMBL/GenBank/DDBJ databases">
        <title>Draft genome of the acidophilic iron oxidizer Ferrimicrobium acidiphilum strain T23.</title>
        <authorList>
            <person name="Poehlein A."/>
            <person name="Eisen S."/>
            <person name="Schloemann M."/>
            <person name="Johnson B.D."/>
            <person name="Daniel R."/>
            <person name="Muehling M."/>
        </authorList>
    </citation>
    <scope>NUCLEOTIDE SEQUENCE [LARGE SCALE GENOMIC DNA]</scope>
    <source>
        <strain evidence="12 13">T23</strain>
    </source>
</reference>
<keyword evidence="5 8" id="KW-0547">Nucleotide-binding</keyword>
<dbReference type="EMBL" id="JXUW01000023">
    <property type="protein sequence ID" value="KJE76018.1"/>
    <property type="molecule type" value="Genomic_DNA"/>
</dbReference>
<accession>A0A0D8FRW3</accession>
<feature type="domain" description="EngA-type G" evidence="11">
    <location>
        <begin position="203"/>
        <end position="376"/>
    </location>
</feature>
<keyword evidence="13" id="KW-1185">Reference proteome</keyword>
<dbReference type="InterPro" id="IPR027417">
    <property type="entry name" value="P-loop_NTPase"/>
</dbReference>
<dbReference type="RefSeq" id="WP_236684641.1">
    <property type="nucleotide sequence ID" value="NZ_JXUW01000023.1"/>
</dbReference>
<evidence type="ECO:0000256" key="3">
    <source>
        <dbReference type="ARBA" id="ARBA00022517"/>
    </source>
</evidence>
<dbReference type="Pfam" id="PF01926">
    <property type="entry name" value="MMR_HSR1"/>
    <property type="match status" value="2"/>
</dbReference>